<dbReference type="PANTHER" id="PTHR12718">
    <property type="entry name" value="CELL CYCLE CONTROL PROTEIN CWF15"/>
    <property type="match status" value="1"/>
</dbReference>
<dbReference type="PANTHER" id="PTHR12718:SF2">
    <property type="entry name" value="SPLICEOSOME-ASSOCIATED PROTEIN CWC15 HOMOLOG"/>
    <property type="match status" value="1"/>
</dbReference>
<dbReference type="GO" id="GO:0003723">
    <property type="term" value="F:RNA binding"/>
    <property type="evidence" value="ECO:0007669"/>
    <property type="project" value="TreeGrafter"/>
</dbReference>
<dbReference type="GO" id="GO:0045292">
    <property type="term" value="P:mRNA cis splicing, via spliceosome"/>
    <property type="evidence" value="ECO:0007669"/>
    <property type="project" value="TreeGrafter"/>
</dbReference>
<evidence type="ECO:0000256" key="3">
    <source>
        <dbReference type="ARBA" id="ARBA00023187"/>
    </source>
</evidence>
<dbReference type="EMBL" id="UIVS01000003">
    <property type="protein sequence ID" value="SVP92924.1"/>
    <property type="molecule type" value="Genomic_DNA"/>
</dbReference>
<evidence type="ECO:0000256" key="1">
    <source>
        <dbReference type="ARBA" id="ARBA00006644"/>
    </source>
</evidence>
<dbReference type="InterPro" id="IPR006973">
    <property type="entry name" value="Cwf_Cwc_15"/>
</dbReference>
<gene>
    <name evidence="6" type="ORF">TAT_000273500</name>
    <name evidence="5" type="ORF">TAV_000272200</name>
</gene>
<evidence type="ECO:0000256" key="2">
    <source>
        <dbReference type="ARBA" id="ARBA00022664"/>
    </source>
</evidence>
<protein>
    <submittedName>
        <fullName evidence="6">Cwf15/Cwc15 cell cycle control protein, putative</fullName>
    </submittedName>
</protein>
<proteinExistence type="inferred from homology"/>
<dbReference type="VEuPathDB" id="PiroplasmaDB:TA18560"/>
<comment type="similarity">
    <text evidence="1">Belongs to the CWC15 family.</text>
</comment>
<evidence type="ECO:0000313" key="6">
    <source>
        <dbReference type="EMBL" id="SVP93741.1"/>
    </source>
</evidence>
<evidence type="ECO:0000256" key="4">
    <source>
        <dbReference type="SAM" id="MobiDB-lite"/>
    </source>
</evidence>
<organism evidence="6">
    <name type="scientific">Theileria annulata</name>
    <dbReference type="NCBI Taxonomy" id="5874"/>
    <lineage>
        <taxon>Eukaryota</taxon>
        <taxon>Sar</taxon>
        <taxon>Alveolata</taxon>
        <taxon>Apicomplexa</taxon>
        <taxon>Aconoidasida</taxon>
        <taxon>Piroplasmida</taxon>
        <taxon>Theileriidae</taxon>
        <taxon>Theileria</taxon>
    </lineage>
</organism>
<evidence type="ECO:0000313" key="5">
    <source>
        <dbReference type="EMBL" id="SVP92924.1"/>
    </source>
</evidence>
<sequence>MSTAHRPTWHNAIGVGLEERGSTVSVSSKDLPSHTELKRRPPVSLTLSESGHPRKLFETKKLLRERLEETETAHKTKNLIEDQVGVTKNFLSLEDATKLLNREVNAFPEDEDDFVEVDEETVDDEEAALLRELEKIKKEKEEIKEREREEQLKSEENREKLLSRNPLMNPSKQARRWDEDVVFKNPQSQSKQPTKYVFLKIPPNPFSGSYLSILYIVLHILP</sequence>
<dbReference type="EMBL" id="UIVT01000003">
    <property type="protein sequence ID" value="SVP93741.1"/>
    <property type="molecule type" value="Genomic_DNA"/>
</dbReference>
<reference evidence="6" key="1">
    <citation type="submission" date="2018-07" db="EMBL/GenBank/DDBJ databases">
        <authorList>
            <person name="Quirk P.G."/>
            <person name="Krulwich T.A."/>
        </authorList>
    </citation>
    <scope>NUCLEOTIDE SEQUENCE</scope>
    <source>
        <strain evidence="6">Anand</strain>
    </source>
</reference>
<feature type="compositionally biased region" description="Basic and acidic residues" evidence="4">
    <location>
        <begin position="140"/>
        <end position="162"/>
    </location>
</feature>
<keyword evidence="3" id="KW-0508">mRNA splicing</keyword>
<name>A0A3B0NBS2_THEAN</name>
<feature type="region of interest" description="Disordered" evidence="4">
    <location>
        <begin position="1"/>
        <end position="51"/>
    </location>
</feature>
<keyword evidence="2" id="KW-0507">mRNA processing</keyword>
<dbReference type="Pfam" id="PF04889">
    <property type="entry name" value="Cwf_Cwc_15"/>
    <property type="match status" value="1"/>
</dbReference>
<dbReference type="GO" id="GO:0071013">
    <property type="term" value="C:catalytic step 2 spliceosome"/>
    <property type="evidence" value="ECO:0007669"/>
    <property type="project" value="TreeGrafter"/>
</dbReference>
<feature type="region of interest" description="Disordered" evidence="4">
    <location>
        <begin position="140"/>
        <end position="178"/>
    </location>
</feature>
<accession>A0A3B0NBS2</accession>
<dbReference type="AlphaFoldDB" id="A0A3B0NBS2"/>